<dbReference type="OMA" id="RWEVCHE"/>
<gene>
    <name evidence="5" type="ORF">SAMD00023353_1301510</name>
</gene>
<organism evidence="5">
    <name type="scientific">Rosellinia necatrix</name>
    <name type="common">White root-rot fungus</name>
    <dbReference type="NCBI Taxonomy" id="77044"/>
    <lineage>
        <taxon>Eukaryota</taxon>
        <taxon>Fungi</taxon>
        <taxon>Dikarya</taxon>
        <taxon>Ascomycota</taxon>
        <taxon>Pezizomycotina</taxon>
        <taxon>Sordariomycetes</taxon>
        <taxon>Xylariomycetidae</taxon>
        <taxon>Xylariales</taxon>
        <taxon>Xylariaceae</taxon>
        <taxon>Rosellinia</taxon>
    </lineage>
</organism>
<name>A0A1W2TCC5_ROSNE</name>
<dbReference type="SMART" id="SM00248">
    <property type="entry name" value="ANK"/>
    <property type="match status" value="8"/>
</dbReference>
<dbReference type="PRINTS" id="PR01415">
    <property type="entry name" value="ANKYRIN"/>
</dbReference>
<feature type="repeat" description="ANK" evidence="1">
    <location>
        <begin position="889"/>
        <end position="921"/>
    </location>
</feature>
<feature type="region of interest" description="Disordered" evidence="2">
    <location>
        <begin position="571"/>
        <end position="596"/>
    </location>
</feature>
<dbReference type="Pfam" id="PF06985">
    <property type="entry name" value="HET"/>
    <property type="match status" value="1"/>
</dbReference>
<dbReference type="InterPro" id="IPR036770">
    <property type="entry name" value="Ankyrin_rpt-contain_sf"/>
</dbReference>
<dbReference type="InterPro" id="IPR058525">
    <property type="entry name" value="DUF8212"/>
</dbReference>
<evidence type="ECO:0000259" key="4">
    <source>
        <dbReference type="Pfam" id="PF26640"/>
    </source>
</evidence>
<dbReference type="PROSITE" id="PS50297">
    <property type="entry name" value="ANK_REP_REGION"/>
    <property type="match status" value="3"/>
</dbReference>
<dbReference type="Pfam" id="PF13637">
    <property type="entry name" value="Ank_4"/>
    <property type="match status" value="1"/>
</dbReference>
<dbReference type="PROSITE" id="PS50088">
    <property type="entry name" value="ANK_REPEAT"/>
    <property type="match status" value="3"/>
</dbReference>
<evidence type="ECO:0000256" key="2">
    <source>
        <dbReference type="SAM" id="MobiDB-lite"/>
    </source>
</evidence>
<dbReference type="InterPro" id="IPR002110">
    <property type="entry name" value="Ankyrin_rpt"/>
</dbReference>
<keyword evidence="1" id="KW-0040">ANK repeat</keyword>
<feature type="repeat" description="ANK" evidence="1">
    <location>
        <begin position="923"/>
        <end position="955"/>
    </location>
</feature>
<dbReference type="SUPFAM" id="SSF48403">
    <property type="entry name" value="Ankyrin repeat"/>
    <property type="match status" value="1"/>
</dbReference>
<keyword evidence="6" id="KW-1185">Reference proteome</keyword>
<evidence type="ECO:0000313" key="5">
    <source>
        <dbReference type="EMBL" id="GAP85586.2"/>
    </source>
</evidence>
<dbReference type="PANTHER" id="PTHR10622">
    <property type="entry name" value="HET DOMAIN-CONTAINING PROTEIN"/>
    <property type="match status" value="1"/>
</dbReference>
<feature type="repeat" description="ANK" evidence="1">
    <location>
        <begin position="695"/>
        <end position="727"/>
    </location>
</feature>
<dbReference type="Proteomes" id="UP000054516">
    <property type="component" value="Unassembled WGS sequence"/>
</dbReference>
<evidence type="ECO:0000256" key="1">
    <source>
        <dbReference type="PROSITE-ProRule" id="PRU00023"/>
    </source>
</evidence>
<feature type="domain" description="DUF8212" evidence="4">
    <location>
        <begin position="245"/>
        <end position="334"/>
    </location>
</feature>
<feature type="domain" description="Heterokaryon incompatibility" evidence="3">
    <location>
        <begin position="25"/>
        <end position="126"/>
    </location>
</feature>
<dbReference type="EMBL" id="DF977458">
    <property type="protein sequence ID" value="GAP85586.2"/>
    <property type="molecule type" value="Genomic_DNA"/>
</dbReference>
<dbReference type="PANTHER" id="PTHR10622:SF12">
    <property type="entry name" value="HET DOMAIN-CONTAINING PROTEIN"/>
    <property type="match status" value="1"/>
</dbReference>
<protein>
    <submittedName>
        <fullName evidence="5">Putative het domain-containing protein</fullName>
    </submittedName>
</protein>
<sequence>MRLLSTENPDRPELVEVAEEAAPTYAILSHTWGAEEVTFQDIQNLSRRQWSLPVSKTVSTIQAKKGFIKIQKAAALAAEHGYSFIWVDTCCIDKTSSAEMSEAINSMFRWYQKASICYAYMEDVKHGYHEDRADLFLWLCQHSRWFTRGWTLQELIAPEDVIFYGQDWGYLGSKAYHENVRISLADITGIDIRVLEGIVQPGEISIAGRMKWASRRKTTRIEDAAYCLMGLFDVNMPLLYGEGTKAFIRLQEEILKDSNDHSIFAWTSLEDSSNQGLSGLLAESPQHFADAENYRPMPPLFSRGSTTWSMTNQGLRLSLFLIPLQSLNSHNAQDEYDAVLECAIRHGDEAYRSPAIRMRRLYGDQFARVDPQRVKSVATPSFEPGSANGRYEVVFVKQKPVHAAPDFMLSYSNIIVPPESQGPDPPCYIIGVWPEQCWDNEAAIFRTTRSNSNRIAGLFRFFCPANSTTVDLAVGSKPKAGATWTVWHLQRLWTGEALHQAASSVNDYLATTNLDSQKPVKPADWLIHPWEEGLDTPRIRFQIEEIKIHGRLYHFIKALSAFELIGDKPKAPPSNLSDLDKHPTEDTTTPMQKPVDLDNLFGDMTTENSLDHYLHLRSPTSMSVASSKIRTTWAQSPTEDLENLEIQWAEGEETDLLDACRYGLVQMVPGLIHRGVESTALFRPEPFSAIPLTFNGFRPIHWAVFGGHINVITILLNNGAEFYSKTTQGWSPIHLAALFGRFVTMKWLIEYAIDNYSFAYDEEFYMGDGKNILGETPLHLAVSHITCAVDSEHRALTDILSNIGDSKLWTSPNHAGETPLHRLAASSSVIPAPIMDKFVSNASQLWFPSEYVDGHGRTVLWHAVCAGSVSIVEHLIRDGVVDLSTRDKDGFAPLHVACRLGHADVVRTLLAAGADPDVATSTLGLTGAHYAALYGHISCLRLLIDHGADVHRPSELRGISFRPIHLAIPNQRWEAVSMLQDAGADMDWRCTHFIYISSRSNGISPRFHLVPCTMNAGAIESQFRPTLSVQTAPQHLKSILTTPKKNV</sequence>
<proteinExistence type="predicted"/>
<dbReference type="AlphaFoldDB" id="A0A1W2TCC5"/>
<accession>A0A1W2TCC5</accession>
<evidence type="ECO:0000313" key="6">
    <source>
        <dbReference type="Proteomes" id="UP000054516"/>
    </source>
</evidence>
<evidence type="ECO:0000259" key="3">
    <source>
        <dbReference type="Pfam" id="PF06985"/>
    </source>
</evidence>
<dbReference type="Gene3D" id="1.25.40.20">
    <property type="entry name" value="Ankyrin repeat-containing domain"/>
    <property type="match status" value="2"/>
</dbReference>
<dbReference type="STRING" id="77044.A0A1W2TCC5"/>
<dbReference type="Pfam" id="PF12796">
    <property type="entry name" value="Ank_2"/>
    <property type="match status" value="2"/>
</dbReference>
<dbReference type="InterPro" id="IPR010730">
    <property type="entry name" value="HET"/>
</dbReference>
<reference evidence="5" key="1">
    <citation type="submission" date="2016-03" db="EMBL/GenBank/DDBJ databases">
        <title>Draft genome sequence of Rosellinia necatrix.</title>
        <authorList>
            <person name="Kanematsu S."/>
        </authorList>
    </citation>
    <scope>NUCLEOTIDE SEQUENCE [LARGE SCALE GENOMIC DNA]</scope>
    <source>
        <strain evidence="5">W97</strain>
    </source>
</reference>
<dbReference type="Pfam" id="PF26640">
    <property type="entry name" value="DUF8212"/>
    <property type="match status" value="1"/>
</dbReference>
<dbReference type="OrthoDB" id="194358at2759"/>